<evidence type="ECO:0000256" key="2">
    <source>
        <dbReference type="ARBA" id="ARBA00023315"/>
    </source>
</evidence>
<evidence type="ECO:0000313" key="5">
    <source>
        <dbReference type="Proteomes" id="UP000015100"/>
    </source>
</evidence>
<comment type="caution">
    <text evidence="4">The sequence shown here is derived from an EMBL/GenBank/DDBJ whole genome shotgun (WGS) entry which is preliminary data.</text>
</comment>
<dbReference type="HOGENOM" id="CLU_013985_41_2_1"/>
<evidence type="ECO:0000313" key="4">
    <source>
        <dbReference type="EMBL" id="EPS43459.1"/>
    </source>
</evidence>
<proteinExistence type="predicted"/>
<organism evidence="4 5">
    <name type="scientific">Dactylellina haptotyla (strain CBS 200.50)</name>
    <name type="common">Nematode-trapping fungus</name>
    <name type="synonym">Monacrosporium haptotylum</name>
    <dbReference type="NCBI Taxonomy" id="1284197"/>
    <lineage>
        <taxon>Eukaryota</taxon>
        <taxon>Fungi</taxon>
        <taxon>Dikarya</taxon>
        <taxon>Ascomycota</taxon>
        <taxon>Pezizomycotina</taxon>
        <taxon>Orbiliomycetes</taxon>
        <taxon>Orbiliales</taxon>
        <taxon>Orbiliaceae</taxon>
        <taxon>Dactylellina</taxon>
    </lineage>
</organism>
<dbReference type="PANTHER" id="PTHR10545">
    <property type="entry name" value="DIAMINE N-ACETYLTRANSFERASE"/>
    <property type="match status" value="1"/>
</dbReference>
<dbReference type="EMBL" id="AQGS01000075">
    <property type="protein sequence ID" value="EPS43459.1"/>
    <property type="molecule type" value="Genomic_DNA"/>
</dbReference>
<evidence type="ECO:0000259" key="3">
    <source>
        <dbReference type="PROSITE" id="PS51186"/>
    </source>
</evidence>
<dbReference type="InterPro" id="IPR016181">
    <property type="entry name" value="Acyl_CoA_acyltransferase"/>
</dbReference>
<dbReference type="Gene3D" id="3.40.630.30">
    <property type="match status" value="1"/>
</dbReference>
<dbReference type="STRING" id="1284197.S8AKM2"/>
<dbReference type="eggNOG" id="KOG3216">
    <property type="taxonomic scope" value="Eukaryota"/>
</dbReference>
<reference evidence="5" key="2">
    <citation type="submission" date="2013-04" db="EMBL/GenBank/DDBJ databases">
        <title>Genomic mechanisms accounting for the adaptation to parasitism in nematode-trapping fungi.</title>
        <authorList>
            <person name="Ahren D.G."/>
        </authorList>
    </citation>
    <scope>NUCLEOTIDE SEQUENCE [LARGE SCALE GENOMIC DNA]</scope>
    <source>
        <strain evidence="5">CBS 200.50</strain>
    </source>
</reference>
<dbReference type="OrthoDB" id="7305308at2759"/>
<keyword evidence="2" id="KW-0012">Acyltransferase</keyword>
<dbReference type="PANTHER" id="PTHR10545:SF29">
    <property type="entry name" value="GH14572P-RELATED"/>
    <property type="match status" value="1"/>
</dbReference>
<protein>
    <recommendedName>
        <fullName evidence="3">N-acetyltransferase domain-containing protein</fullName>
    </recommendedName>
</protein>
<dbReference type="AlphaFoldDB" id="S8AKM2"/>
<dbReference type="InterPro" id="IPR000182">
    <property type="entry name" value="GNAT_dom"/>
</dbReference>
<dbReference type="Proteomes" id="UP000015100">
    <property type="component" value="Unassembled WGS sequence"/>
</dbReference>
<dbReference type="CDD" id="cd04301">
    <property type="entry name" value="NAT_SF"/>
    <property type="match status" value="1"/>
</dbReference>
<gene>
    <name evidence="4" type="ORF">H072_2523</name>
</gene>
<accession>S8AKM2</accession>
<evidence type="ECO:0000256" key="1">
    <source>
        <dbReference type="ARBA" id="ARBA00022679"/>
    </source>
</evidence>
<dbReference type="PROSITE" id="PS51186">
    <property type="entry name" value="GNAT"/>
    <property type="match status" value="1"/>
</dbReference>
<keyword evidence="1" id="KW-0808">Transferase</keyword>
<dbReference type="OMA" id="IAVKCRC"/>
<reference evidence="4 5" key="1">
    <citation type="journal article" date="2013" name="PLoS Genet.">
        <title>Genomic mechanisms accounting for the adaptation to parasitism in nematode-trapping fungi.</title>
        <authorList>
            <person name="Meerupati T."/>
            <person name="Andersson K.M."/>
            <person name="Friman E."/>
            <person name="Kumar D."/>
            <person name="Tunlid A."/>
            <person name="Ahren D."/>
        </authorList>
    </citation>
    <scope>NUCLEOTIDE SEQUENCE [LARGE SCALE GENOMIC DNA]</scope>
    <source>
        <strain evidence="4 5">CBS 200.50</strain>
    </source>
</reference>
<dbReference type="GO" id="GO:0008080">
    <property type="term" value="F:N-acetyltransferase activity"/>
    <property type="evidence" value="ECO:0007669"/>
    <property type="project" value="TreeGrafter"/>
</dbReference>
<sequence length="148" mass="16791">MAAPTGIIRNAVKEDIPDILAMIRDLANHLDDLEHVKATEELLFKNHGYFYNFGTWTAKPGVYLEDLYVKPECRGKGYGKALLAYLAKEVKRIDGARLDWQVAERNKSGMEFYKGIGAKYLSEWRCMRVDGDGLDTLGEMGPKLEFVE</sequence>
<dbReference type="InterPro" id="IPR051016">
    <property type="entry name" value="Diverse_Substrate_AcTransf"/>
</dbReference>
<name>S8AKM2_DACHA</name>
<dbReference type="Pfam" id="PF00583">
    <property type="entry name" value="Acetyltransf_1"/>
    <property type="match status" value="1"/>
</dbReference>
<keyword evidence="5" id="KW-1185">Reference proteome</keyword>
<feature type="domain" description="N-acetyltransferase" evidence="3">
    <location>
        <begin position="6"/>
        <end position="145"/>
    </location>
</feature>
<dbReference type="SUPFAM" id="SSF55729">
    <property type="entry name" value="Acyl-CoA N-acyltransferases (Nat)"/>
    <property type="match status" value="1"/>
</dbReference>